<protein>
    <submittedName>
        <fullName evidence="1">Uncharacterized protein</fullName>
    </submittedName>
</protein>
<reference evidence="1" key="1">
    <citation type="submission" date="2019-10" db="EMBL/GenBank/DDBJ databases">
        <authorList>
            <consortium name="DOE Joint Genome Institute"/>
            <person name="Kuo A."/>
            <person name="Miyauchi S."/>
            <person name="Kiss E."/>
            <person name="Drula E."/>
            <person name="Kohler A."/>
            <person name="Sanchez-Garcia M."/>
            <person name="Andreopoulos B."/>
            <person name="Barry K.W."/>
            <person name="Bonito G."/>
            <person name="Buee M."/>
            <person name="Carver A."/>
            <person name="Chen C."/>
            <person name="Cichocki N."/>
            <person name="Clum A."/>
            <person name="Culley D."/>
            <person name="Crous P.W."/>
            <person name="Fauchery L."/>
            <person name="Girlanda M."/>
            <person name="Hayes R."/>
            <person name="Keri Z."/>
            <person name="Labutti K."/>
            <person name="Lipzen A."/>
            <person name="Lombard V."/>
            <person name="Magnuson J."/>
            <person name="Maillard F."/>
            <person name="Morin E."/>
            <person name="Murat C."/>
            <person name="Nolan M."/>
            <person name="Ohm R."/>
            <person name="Pangilinan J."/>
            <person name="Pereira M."/>
            <person name="Perotto S."/>
            <person name="Peter M."/>
            <person name="Riley R."/>
            <person name="Sitrit Y."/>
            <person name="Stielow B."/>
            <person name="Szollosi G."/>
            <person name="Zifcakova L."/>
            <person name="Stursova M."/>
            <person name="Spatafora J.W."/>
            <person name="Tedersoo L."/>
            <person name="Vaario L.-M."/>
            <person name="Yamada A."/>
            <person name="Yan M."/>
            <person name="Wang P."/>
            <person name="Xu J."/>
            <person name="Bruns T."/>
            <person name="Baldrian P."/>
            <person name="Vilgalys R."/>
            <person name="Henrissat B."/>
            <person name="Grigoriev I.V."/>
            <person name="Hibbett D."/>
            <person name="Nagy L.G."/>
            <person name="Martin F.M."/>
        </authorList>
    </citation>
    <scope>NUCLEOTIDE SEQUENCE</scope>
    <source>
        <strain evidence="1">P2</strain>
    </source>
</reference>
<evidence type="ECO:0000313" key="2">
    <source>
        <dbReference type="Proteomes" id="UP000886501"/>
    </source>
</evidence>
<accession>A0ACB6Z7D7</accession>
<keyword evidence="2" id="KW-1185">Reference proteome</keyword>
<proteinExistence type="predicted"/>
<reference evidence="1" key="2">
    <citation type="journal article" date="2020" name="Nat. Commun.">
        <title>Large-scale genome sequencing of mycorrhizal fungi provides insights into the early evolution of symbiotic traits.</title>
        <authorList>
            <person name="Miyauchi S."/>
            <person name="Kiss E."/>
            <person name="Kuo A."/>
            <person name="Drula E."/>
            <person name="Kohler A."/>
            <person name="Sanchez-Garcia M."/>
            <person name="Morin E."/>
            <person name="Andreopoulos B."/>
            <person name="Barry K.W."/>
            <person name="Bonito G."/>
            <person name="Buee M."/>
            <person name="Carver A."/>
            <person name="Chen C."/>
            <person name="Cichocki N."/>
            <person name="Clum A."/>
            <person name="Culley D."/>
            <person name="Crous P.W."/>
            <person name="Fauchery L."/>
            <person name="Girlanda M."/>
            <person name="Hayes R.D."/>
            <person name="Keri Z."/>
            <person name="LaButti K."/>
            <person name="Lipzen A."/>
            <person name="Lombard V."/>
            <person name="Magnuson J."/>
            <person name="Maillard F."/>
            <person name="Murat C."/>
            <person name="Nolan M."/>
            <person name="Ohm R.A."/>
            <person name="Pangilinan J."/>
            <person name="Pereira M.F."/>
            <person name="Perotto S."/>
            <person name="Peter M."/>
            <person name="Pfister S."/>
            <person name="Riley R."/>
            <person name="Sitrit Y."/>
            <person name="Stielow J.B."/>
            <person name="Szollosi G."/>
            <person name="Zifcakova L."/>
            <person name="Stursova M."/>
            <person name="Spatafora J.W."/>
            <person name="Tedersoo L."/>
            <person name="Vaario L.M."/>
            <person name="Yamada A."/>
            <person name="Yan M."/>
            <person name="Wang P."/>
            <person name="Xu J."/>
            <person name="Bruns T."/>
            <person name="Baldrian P."/>
            <person name="Vilgalys R."/>
            <person name="Dunand C."/>
            <person name="Henrissat B."/>
            <person name="Grigoriev I.V."/>
            <person name="Hibbett D."/>
            <person name="Nagy L.G."/>
            <person name="Martin F.M."/>
        </authorList>
    </citation>
    <scope>NUCLEOTIDE SEQUENCE</scope>
    <source>
        <strain evidence="1">P2</strain>
    </source>
</reference>
<evidence type="ECO:0000313" key="1">
    <source>
        <dbReference type="EMBL" id="KAF9645243.1"/>
    </source>
</evidence>
<organism evidence="1 2">
    <name type="scientific">Thelephora ganbajun</name>
    <name type="common">Ganba fungus</name>
    <dbReference type="NCBI Taxonomy" id="370292"/>
    <lineage>
        <taxon>Eukaryota</taxon>
        <taxon>Fungi</taxon>
        <taxon>Dikarya</taxon>
        <taxon>Basidiomycota</taxon>
        <taxon>Agaricomycotina</taxon>
        <taxon>Agaricomycetes</taxon>
        <taxon>Thelephorales</taxon>
        <taxon>Thelephoraceae</taxon>
        <taxon>Thelephora</taxon>
    </lineage>
</organism>
<name>A0ACB6Z7D7_THEGA</name>
<dbReference type="Proteomes" id="UP000886501">
    <property type="component" value="Unassembled WGS sequence"/>
</dbReference>
<sequence length="98" mass="11076">MSPPVPPSRKTLLHLYAATLRASRGFSSYNFRNYFLARTKDAFRGIQNESDPAKLSSFYHAAVEELAVLKRSAIVNSLYGGWKLVVEKDKIERTRGVN</sequence>
<comment type="caution">
    <text evidence="1">The sequence shown here is derived from an EMBL/GenBank/DDBJ whole genome shotgun (WGS) entry which is preliminary data.</text>
</comment>
<gene>
    <name evidence="1" type="ORF">BDM02DRAFT_3189879</name>
</gene>
<dbReference type="EMBL" id="MU118098">
    <property type="protein sequence ID" value="KAF9645243.1"/>
    <property type="molecule type" value="Genomic_DNA"/>
</dbReference>